<name>A0A933L4R1_9HYPH</name>
<dbReference type="InterPro" id="IPR046335">
    <property type="entry name" value="LacI/GalR-like_sensor"/>
</dbReference>
<dbReference type="SUPFAM" id="SSF47413">
    <property type="entry name" value="lambda repressor-like DNA-binding domains"/>
    <property type="match status" value="1"/>
</dbReference>
<proteinExistence type="predicted"/>
<dbReference type="InterPro" id="IPR028082">
    <property type="entry name" value="Peripla_BP_I"/>
</dbReference>
<dbReference type="AlphaFoldDB" id="A0A933L4R1"/>
<gene>
    <name evidence="5" type="ORF">HY834_20910</name>
</gene>
<evidence type="ECO:0000313" key="6">
    <source>
        <dbReference type="Proteomes" id="UP000782610"/>
    </source>
</evidence>
<reference evidence="5" key="1">
    <citation type="submission" date="2020-07" db="EMBL/GenBank/DDBJ databases">
        <title>Huge and variable diversity of episymbiotic CPR bacteria and DPANN archaea in groundwater ecosystems.</title>
        <authorList>
            <person name="He C.Y."/>
            <person name="Keren R."/>
            <person name="Whittaker M."/>
            <person name="Farag I.F."/>
            <person name="Doudna J."/>
            <person name="Cate J.H.D."/>
            <person name="Banfield J.F."/>
        </authorList>
    </citation>
    <scope>NUCLEOTIDE SEQUENCE</scope>
    <source>
        <strain evidence="5">NC_groundwater_1586_Pr3_B-0.1um_66_15</strain>
    </source>
</reference>
<dbReference type="EMBL" id="JACRAF010000069">
    <property type="protein sequence ID" value="MBI4924204.1"/>
    <property type="molecule type" value="Genomic_DNA"/>
</dbReference>
<sequence length="338" mass="36704">MARATIKDIALAAKVSPMTVSNVINGRQAKASAETIDRIKAAIETLGYTPNMSARSLVSKASRMVGVLIPFTEDQNQLLLNNPFYAEIVSGIESALREAGYYMMLSGVRADGGRLETLQSWNMDALIVLGVYKERLYEELKAHDLPTLLIDSYIDDDHFYHLSIDDERAAFDATSYLIDQGHTQIALVTGLIRANGVVERRVAGYRRALEAHRIAYDPALVFSKSVTFDWGAEAAAAIVVNPGVTAAFCTADLIAAGLLAGLHRLGKRVPDDVSVLGFDNLPIASMVYPALTTVDQSIAEKGRLAGNLVASILDKRATPRETLIPTSIIVRDSVNRRS</sequence>
<dbReference type="Gene3D" id="1.10.260.40">
    <property type="entry name" value="lambda repressor-like DNA-binding domains"/>
    <property type="match status" value="1"/>
</dbReference>
<evidence type="ECO:0000256" key="1">
    <source>
        <dbReference type="ARBA" id="ARBA00023015"/>
    </source>
</evidence>
<dbReference type="PROSITE" id="PS00356">
    <property type="entry name" value="HTH_LACI_1"/>
    <property type="match status" value="1"/>
</dbReference>
<organism evidence="5 6">
    <name type="scientific">Devosia nanyangense</name>
    <dbReference type="NCBI Taxonomy" id="1228055"/>
    <lineage>
        <taxon>Bacteria</taxon>
        <taxon>Pseudomonadati</taxon>
        <taxon>Pseudomonadota</taxon>
        <taxon>Alphaproteobacteria</taxon>
        <taxon>Hyphomicrobiales</taxon>
        <taxon>Devosiaceae</taxon>
        <taxon>Devosia</taxon>
    </lineage>
</organism>
<dbReference type="Gene3D" id="3.40.50.2300">
    <property type="match status" value="2"/>
</dbReference>
<evidence type="ECO:0000259" key="4">
    <source>
        <dbReference type="PROSITE" id="PS50932"/>
    </source>
</evidence>
<dbReference type="SMART" id="SM00354">
    <property type="entry name" value="HTH_LACI"/>
    <property type="match status" value="1"/>
</dbReference>
<dbReference type="CDD" id="cd01392">
    <property type="entry name" value="HTH_LacI"/>
    <property type="match status" value="1"/>
</dbReference>
<accession>A0A933L4R1</accession>
<dbReference type="GO" id="GO:0003700">
    <property type="term" value="F:DNA-binding transcription factor activity"/>
    <property type="evidence" value="ECO:0007669"/>
    <property type="project" value="TreeGrafter"/>
</dbReference>
<dbReference type="InterPro" id="IPR010982">
    <property type="entry name" value="Lambda_DNA-bd_dom_sf"/>
</dbReference>
<dbReference type="GO" id="GO:0000976">
    <property type="term" value="F:transcription cis-regulatory region binding"/>
    <property type="evidence" value="ECO:0007669"/>
    <property type="project" value="TreeGrafter"/>
</dbReference>
<comment type="caution">
    <text evidence="5">The sequence shown here is derived from an EMBL/GenBank/DDBJ whole genome shotgun (WGS) entry which is preliminary data.</text>
</comment>
<evidence type="ECO:0000256" key="3">
    <source>
        <dbReference type="ARBA" id="ARBA00023163"/>
    </source>
</evidence>
<evidence type="ECO:0000256" key="2">
    <source>
        <dbReference type="ARBA" id="ARBA00023125"/>
    </source>
</evidence>
<dbReference type="Pfam" id="PF00356">
    <property type="entry name" value="LacI"/>
    <property type="match status" value="1"/>
</dbReference>
<dbReference type="Proteomes" id="UP000782610">
    <property type="component" value="Unassembled WGS sequence"/>
</dbReference>
<dbReference type="PANTHER" id="PTHR30146">
    <property type="entry name" value="LACI-RELATED TRANSCRIPTIONAL REPRESSOR"/>
    <property type="match status" value="1"/>
</dbReference>
<protein>
    <submittedName>
        <fullName evidence="5">LacI family DNA-binding transcriptional regulator</fullName>
    </submittedName>
</protein>
<keyword evidence="2 5" id="KW-0238">DNA-binding</keyword>
<dbReference type="SUPFAM" id="SSF53822">
    <property type="entry name" value="Periplasmic binding protein-like I"/>
    <property type="match status" value="1"/>
</dbReference>
<dbReference type="Pfam" id="PF13377">
    <property type="entry name" value="Peripla_BP_3"/>
    <property type="match status" value="1"/>
</dbReference>
<evidence type="ECO:0000313" key="5">
    <source>
        <dbReference type="EMBL" id="MBI4924204.1"/>
    </source>
</evidence>
<dbReference type="PROSITE" id="PS50932">
    <property type="entry name" value="HTH_LACI_2"/>
    <property type="match status" value="1"/>
</dbReference>
<dbReference type="CDD" id="cd06267">
    <property type="entry name" value="PBP1_LacI_sugar_binding-like"/>
    <property type="match status" value="1"/>
</dbReference>
<dbReference type="InterPro" id="IPR000843">
    <property type="entry name" value="HTH_LacI"/>
</dbReference>
<keyword evidence="1" id="KW-0805">Transcription regulation</keyword>
<feature type="domain" description="HTH lacI-type" evidence="4">
    <location>
        <begin position="4"/>
        <end position="59"/>
    </location>
</feature>
<keyword evidence="3" id="KW-0804">Transcription</keyword>
<dbReference type="PANTHER" id="PTHR30146:SF24">
    <property type="entry name" value="XYLOSE OPERON REGULATORY PROTEIN"/>
    <property type="match status" value="1"/>
</dbReference>